<dbReference type="EMBL" id="CP041186">
    <property type="protein sequence ID" value="QDG54697.1"/>
    <property type="molecule type" value="Genomic_DNA"/>
</dbReference>
<dbReference type="InterPro" id="IPR027291">
    <property type="entry name" value="Glyco_hydro_38_N_sf"/>
</dbReference>
<accession>A0A4Y6Q3F7</accession>
<gene>
    <name evidence="5" type="ORF">FIV42_29320</name>
</gene>
<reference evidence="5 6" key="1">
    <citation type="submission" date="2019-06" db="EMBL/GenBank/DDBJ databases">
        <title>Persicimonas caeni gen. nov., sp. nov., a predatory bacterium isolated from solar saltern.</title>
        <authorList>
            <person name="Wang S."/>
        </authorList>
    </citation>
    <scope>NUCLEOTIDE SEQUENCE [LARGE SCALE GENOMIC DNA]</scope>
    <source>
        <strain evidence="5 6">YN101</strain>
    </source>
</reference>
<name>A0A4Y6Q3F7_PERCE</name>
<dbReference type="Proteomes" id="UP000315995">
    <property type="component" value="Chromosome"/>
</dbReference>
<dbReference type="OrthoDB" id="9757977at2"/>
<keyword evidence="2 3" id="KW-0119">Carbohydrate metabolism</keyword>
<sequence length="815" mass="93037">MERFICVHGHFYQPPRENPWLEAIELQESAQPYHDWNARITDECYATNAASRILDDQEKIVEIVNNYGEISFNFGPTLLAWLEEHNHNVYEAILQADRISQERYSGHGSALAQAYNHIIMPLANTRDRRTQVIWGVRDFERRFGRPPEGMWLPETAVDIDTLEALAEQGIAFTILAPHQAERIRPLGNEKAKWKDVSNASIDPKRAYLQKLPSGREINLFFYDGPISRSIAFEQLLHQGDQLANRLMGAFDPKGTDVQLVHIATDGETYGHHHRHGDMALAFALRRLDRDESVRLTNYGEFLEMHPPEWEVDINEGSSWSCAHGVGRWAEDCGCRTGGRADWTQAWREPLRGALNWLRDQVSVRYERAAKELFESPWDARNHYIEVIHDRSPENIDRFLNEHAVHKLGAEETSRALKLLELQRHAMLMFTSCGWFFSELSGIETVQVIQYAGRVVQLAQDLFDANVRSGFLERLEKAKSNIPEHHHGRRIYEKFVDASVIDLERVGAHYAISSLFDTHQTPAHIYSYLVEDRERKLYETGEIRLVIGHSRVTSEVTRESDEFMYAALHLGGHNVTGGIQPYSGGKRVDALIAEAEALFQRAETPALVRLLDRTFGGKSFSLRSLFRDEQHKVMQTILGSAIEEAESAYQQVYRRQAPLLRFLADLEVAQPRSFQVAAEIVLNRQLEEVFQSEEPDPERLRALLDEVVTGQIGIEEESLGYVINERLVSLASKLGEDPYSLQILERLHTVATMAREVPFEVNFWEAQNTYFDVLNTEYPAQKELAQQGDKAAVEWVSTFEALAQPLSVAIQADEGG</sequence>
<evidence type="ECO:0000256" key="2">
    <source>
        <dbReference type="ARBA" id="ARBA00023277"/>
    </source>
</evidence>
<dbReference type="InterPro" id="IPR004300">
    <property type="entry name" value="Glyco_hydro_57_N"/>
</dbReference>
<dbReference type="GO" id="GO:0005975">
    <property type="term" value="P:carbohydrate metabolic process"/>
    <property type="evidence" value="ECO:0007669"/>
    <property type="project" value="InterPro"/>
</dbReference>
<dbReference type="SUPFAM" id="SSF88713">
    <property type="entry name" value="Glycoside hydrolase/deacetylase"/>
    <property type="match status" value="1"/>
</dbReference>
<dbReference type="RefSeq" id="WP_141201141.1">
    <property type="nucleotide sequence ID" value="NZ_CP041186.1"/>
</dbReference>
<evidence type="ECO:0000313" key="6">
    <source>
        <dbReference type="Proteomes" id="UP000315995"/>
    </source>
</evidence>
<protein>
    <submittedName>
        <fullName evidence="5">DUF3536 domain-containing protein</fullName>
    </submittedName>
</protein>
<comment type="similarity">
    <text evidence="1 3">Belongs to the glycosyl hydrolase 57 family.</text>
</comment>
<dbReference type="CDD" id="cd10797">
    <property type="entry name" value="GH57N_APU_like_1"/>
    <property type="match status" value="1"/>
</dbReference>
<feature type="domain" description="Glycoside hydrolase family 57 N-terminal" evidence="4">
    <location>
        <begin position="42"/>
        <end position="311"/>
    </location>
</feature>
<dbReference type="GO" id="GO:0003824">
    <property type="term" value="F:catalytic activity"/>
    <property type="evidence" value="ECO:0007669"/>
    <property type="project" value="InterPro"/>
</dbReference>
<dbReference type="PANTHER" id="PTHR36306:SF3">
    <property type="entry name" value="GLYCOSIDE HYDROLASE FAMILY 57"/>
    <property type="match status" value="1"/>
</dbReference>
<dbReference type="Pfam" id="PF03065">
    <property type="entry name" value="Glyco_hydro_57"/>
    <property type="match status" value="1"/>
</dbReference>
<dbReference type="InterPro" id="IPR011330">
    <property type="entry name" value="Glyco_hydro/deAcase_b/a-brl"/>
</dbReference>
<evidence type="ECO:0000313" key="5">
    <source>
        <dbReference type="EMBL" id="QDG54697.1"/>
    </source>
</evidence>
<dbReference type="PANTHER" id="PTHR36306">
    <property type="entry name" value="ALPHA-AMYLASE-RELATED-RELATED"/>
    <property type="match status" value="1"/>
</dbReference>
<dbReference type="AlphaFoldDB" id="A0A4Y6Q3F7"/>
<dbReference type="Gene3D" id="3.20.110.10">
    <property type="entry name" value="Glycoside hydrolase 38, N terminal domain"/>
    <property type="match status" value="1"/>
</dbReference>
<proteinExistence type="inferred from homology"/>
<accession>A0A5B8YFG4</accession>
<dbReference type="InterPro" id="IPR052046">
    <property type="entry name" value="GH57_Enzymes"/>
</dbReference>
<evidence type="ECO:0000256" key="3">
    <source>
        <dbReference type="RuleBase" id="RU361196"/>
    </source>
</evidence>
<dbReference type="InterPro" id="IPR021923">
    <property type="entry name" value="DUF3536"/>
</dbReference>
<evidence type="ECO:0000259" key="4">
    <source>
        <dbReference type="Pfam" id="PF03065"/>
    </source>
</evidence>
<evidence type="ECO:0000256" key="1">
    <source>
        <dbReference type="ARBA" id="ARBA00006821"/>
    </source>
</evidence>
<dbReference type="Pfam" id="PF12055">
    <property type="entry name" value="DUF3536"/>
    <property type="match status" value="1"/>
</dbReference>
<keyword evidence="6" id="KW-1185">Reference proteome</keyword>
<organism evidence="5 6">
    <name type="scientific">Persicimonas caeni</name>
    <dbReference type="NCBI Taxonomy" id="2292766"/>
    <lineage>
        <taxon>Bacteria</taxon>
        <taxon>Deltaproteobacteria</taxon>
        <taxon>Bradymonadales</taxon>
        <taxon>Bradymonadaceae</taxon>
        <taxon>Persicimonas</taxon>
    </lineage>
</organism>